<evidence type="ECO:0008006" key="6">
    <source>
        <dbReference type="Google" id="ProtNLM"/>
    </source>
</evidence>
<proteinExistence type="predicted"/>
<protein>
    <recommendedName>
        <fullName evidence="6">Extracellular solute-binding protein</fullName>
    </recommendedName>
</protein>
<name>A0A5J5DYT5_9BIFI</name>
<evidence type="ECO:0000313" key="4">
    <source>
        <dbReference type="Proteomes" id="UP000345527"/>
    </source>
</evidence>
<dbReference type="EMBL" id="RZNZ01000019">
    <property type="protein sequence ID" value="KAA8816883.1"/>
    <property type="molecule type" value="Genomic_DNA"/>
</dbReference>
<evidence type="ECO:0000256" key="1">
    <source>
        <dbReference type="SAM" id="Phobius"/>
    </source>
</evidence>
<keyword evidence="5" id="KW-1185">Reference proteome</keyword>
<evidence type="ECO:0000313" key="2">
    <source>
        <dbReference type="EMBL" id="KAA8816883.1"/>
    </source>
</evidence>
<dbReference type="Proteomes" id="UP000374630">
    <property type="component" value="Unassembled WGS sequence"/>
</dbReference>
<organism evidence="3 4">
    <name type="scientific">Bifidobacterium vespertilionis</name>
    <dbReference type="NCBI Taxonomy" id="2562524"/>
    <lineage>
        <taxon>Bacteria</taxon>
        <taxon>Bacillati</taxon>
        <taxon>Actinomycetota</taxon>
        <taxon>Actinomycetes</taxon>
        <taxon>Bifidobacteriales</taxon>
        <taxon>Bifidobacteriaceae</taxon>
        <taxon>Bifidobacterium</taxon>
    </lineage>
</organism>
<keyword evidence="1" id="KW-0472">Membrane</keyword>
<dbReference type="OrthoDB" id="3230321at2"/>
<comment type="caution">
    <text evidence="3">The sequence shown here is derived from an EMBL/GenBank/DDBJ whole genome shotgun (WGS) entry which is preliminary data.</text>
</comment>
<keyword evidence="1" id="KW-0812">Transmembrane</keyword>
<dbReference type="EMBL" id="RZOA01000022">
    <property type="protein sequence ID" value="KAA8821882.1"/>
    <property type="molecule type" value="Genomic_DNA"/>
</dbReference>
<dbReference type="AlphaFoldDB" id="A0A5J5DYT5"/>
<dbReference type="RefSeq" id="WP_150354743.1">
    <property type="nucleotide sequence ID" value="NZ_RZNZ01000019.1"/>
</dbReference>
<reference evidence="4 5" key="1">
    <citation type="journal article" date="2019" name="Syst. Appl. Microbiol.">
        <title>Characterization of Bifidobacterium species in feaces of the Egyptian fruit bat: Description of B. vespertilionis sp. nov. and B. rousetti sp. nov.</title>
        <authorList>
            <person name="Modesto M."/>
            <person name="Satti M."/>
            <person name="Watanabe K."/>
            <person name="Puglisi E."/>
            <person name="Morelli L."/>
            <person name="Huang C.-H."/>
            <person name="Liou J.-S."/>
            <person name="Miyashita M."/>
            <person name="Tamura T."/>
            <person name="Saito S."/>
            <person name="Mori K."/>
            <person name="Huang L."/>
            <person name="Sciavilla P."/>
            <person name="Sandri C."/>
            <person name="Spiezio C."/>
            <person name="Vitali F."/>
            <person name="Cavalieri D."/>
            <person name="Perpetuini G."/>
            <person name="Tofalo R."/>
            <person name="Bonetti A."/>
            <person name="Arita M."/>
            <person name="Mattarelli P."/>
        </authorList>
    </citation>
    <scope>NUCLEOTIDE SEQUENCE [LARGE SCALE GENOMIC DNA]</scope>
    <source>
        <strain evidence="2 5">RST16</strain>
        <strain evidence="3 4">RST8</strain>
    </source>
</reference>
<dbReference type="Gene3D" id="3.40.190.10">
    <property type="entry name" value="Periplasmic binding protein-like II"/>
    <property type="match status" value="2"/>
</dbReference>
<evidence type="ECO:0000313" key="5">
    <source>
        <dbReference type="Proteomes" id="UP000374630"/>
    </source>
</evidence>
<keyword evidence="1" id="KW-1133">Transmembrane helix</keyword>
<accession>A0A5J5DYT5</accession>
<evidence type="ECO:0000313" key="3">
    <source>
        <dbReference type="EMBL" id="KAA8821882.1"/>
    </source>
</evidence>
<dbReference type="SUPFAM" id="SSF53850">
    <property type="entry name" value="Periplasmic binding protein-like II"/>
    <property type="match status" value="1"/>
</dbReference>
<dbReference type="Proteomes" id="UP000345527">
    <property type="component" value="Unassembled WGS sequence"/>
</dbReference>
<gene>
    <name evidence="3" type="ORF">EM848_09780</name>
    <name evidence="2" type="ORF">EMO90_11020</name>
</gene>
<sequence length="584" mass="63422">MIGRDSKRRRLAEIVAAVLVMAMIVAGGVVWNDRRMAAARRPLVIAVKHDADRTNAAGSVWAKLVEQACGCAIEWHDVTPGTAEWQYVYDLYSYGNPPLRNVAEPDVFVNFENVSDRYHTLYMREPDQGDYVDFARHLDRMPNVSAYFRDVPEALDIARETDGTILSIPGDAGVDFSGATEHMFINQTWLDKLGLAVPTTWDALRDVLIAFRDRDPNGNGKADEIPMAIRPTAVNPDPDGEQSKPMPDSWLLMLNGAGIPTQLNEYAGNGGYYVVDGSIRDFARSAELRATMDYLVGLAREDLLDRNAFTAAYARKRRNQAMTGTGDSAGDPGVVSGGAGVGLSLDEYRAQLTGSGSSSDGVALAGVAFARDASAFGDHAGEYRAIAMPARHEGVTVTWDRSNRLRFNLTGVAVRAGTAKLDGALAAVDALFSEPVSLAQYYGDAATITRDGDHAKVTMNGDGNGRGQGYGRSFVGWIRPGTVIEGDAERDLHKAAEEPYAASYAATGTSVMPIPFYAAKDDFDLNSRAMGARGVMDEYLSERIITADFNGDGSWTWDDYADMLGRVRPAGDAELWQARFEEYA</sequence>
<feature type="transmembrane region" description="Helical" evidence="1">
    <location>
        <begin position="12"/>
        <end position="31"/>
    </location>
</feature>